<evidence type="ECO:0000313" key="2">
    <source>
        <dbReference type="Proteomes" id="UP000615446"/>
    </source>
</evidence>
<organism evidence="1 2">
    <name type="scientific">Rhizophagus clarus</name>
    <dbReference type="NCBI Taxonomy" id="94130"/>
    <lineage>
        <taxon>Eukaryota</taxon>
        <taxon>Fungi</taxon>
        <taxon>Fungi incertae sedis</taxon>
        <taxon>Mucoromycota</taxon>
        <taxon>Glomeromycotina</taxon>
        <taxon>Glomeromycetes</taxon>
        <taxon>Glomerales</taxon>
        <taxon>Glomeraceae</taxon>
        <taxon>Rhizophagus</taxon>
    </lineage>
</organism>
<dbReference type="AlphaFoldDB" id="A0A8H3R493"/>
<sequence>MGINFNIDFIFPVSIRFGVSRNHISRFLPQGRYSDMKRNKTASHQGNVAFRSIPTERRKDKEMFMVFNATFTRLLIWRIIILSTKYLILEKSTSKKVYQKASSDSFINEINTIDDSEIKYDSLSKLEILSLLFRIIRKKKGLA</sequence>
<comment type="caution">
    <text evidence="1">The sequence shown here is derived from an EMBL/GenBank/DDBJ whole genome shotgun (WGS) entry which is preliminary data.</text>
</comment>
<evidence type="ECO:0000313" key="1">
    <source>
        <dbReference type="EMBL" id="GET02832.1"/>
    </source>
</evidence>
<reference evidence="1" key="1">
    <citation type="submission" date="2019-10" db="EMBL/GenBank/DDBJ databases">
        <title>Conservation and host-specific expression of non-tandemly repeated heterogenous ribosome RNA gene in arbuscular mycorrhizal fungi.</title>
        <authorList>
            <person name="Maeda T."/>
            <person name="Kobayashi Y."/>
            <person name="Nakagawa T."/>
            <person name="Ezawa T."/>
            <person name="Yamaguchi K."/>
            <person name="Bino T."/>
            <person name="Nishimoto Y."/>
            <person name="Shigenobu S."/>
            <person name="Kawaguchi M."/>
        </authorList>
    </citation>
    <scope>NUCLEOTIDE SEQUENCE</scope>
    <source>
        <strain evidence="1">HR1</strain>
    </source>
</reference>
<accession>A0A8H3R493</accession>
<name>A0A8H3R493_9GLOM</name>
<proteinExistence type="predicted"/>
<protein>
    <submittedName>
        <fullName evidence="1">Uncharacterized protein</fullName>
    </submittedName>
</protein>
<gene>
    <name evidence="1" type="ORF">RCL2_002920100</name>
</gene>
<dbReference type="EMBL" id="BLAL01000315">
    <property type="protein sequence ID" value="GET02832.1"/>
    <property type="molecule type" value="Genomic_DNA"/>
</dbReference>
<dbReference type="Proteomes" id="UP000615446">
    <property type="component" value="Unassembled WGS sequence"/>
</dbReference>